<keyword evidence="4" id="KW-1185">Reference proteome</keyword>
<feature type="region of interest" description="Disordered" evidence="2">
    <location>
        <begin position="1"/>
        <end position="67"/>
    </location>
</feature>
<feature type="coiled-coil region" evidence="1">
    <location>
        <begin position="1496"/>
        <end position="1568"/>
    </location>
</feature>
<comment type="caution">
    <text evidence="3">The sequence shown here is derived from an EMBL/GenBank/DDBJ whole genome shotgun (WGS) entry which is preliminary data.</text>
</comment>
<dbReference type="EMBL" id="JACMSC010000002">
    <property type="protein sequence ID" value="KAG6534796.1"/>
    <property type="molecule type" value="Genomic_DNA"/>
</dbReference>
<feature type="region of interest" description="Disordered" evidence="2">
    <location>
        <begin position="201"/>
        <end position="233"/>
    </location>
</feature>
<proteinExistence type="predicted"/>
<feature type="coiled-coil region" evidence="1">
    <location>
        <begin position="1841"/>
        <end position="1882"/>
    </location>
</feature>
<feature type="compositionally biased region" description="Basic and acidic residues" evidence="2">
    <location>
        <begin position="214"/>
        <end position="233"/>
    </location>
</feature>
<keyword evidence="1" id="KW-0175">Coiled coil</keyword>
<dbReference type="PANTHER" id="PTHR43939:SF50">
    <property type="entry name" value="NUCLEOPORIN"/>
    <property type="match status" value="1"/>
</dbReference>
<feature type="coiled-coil region" evidence="1">
    <location>
        <begin position="1246"/>
        <end position="1273"/>
    </location>
</feature>
<accession>A0A8J5IGR3</accession>
<feature type="coiled-coil region" evidence="1">
    <location>
        <begin position="738"/>
        <end position="842"/>
    </location>
</feature>
<feature type="coiled-coil region" evidence="1">
    <location>
        <begin position="2055"/>
        <end position="2082"/>
    </location>
</feature>
<dbReference type="SUPFAM" id="SSF57997">
    <property type="entry name" value="Tropomyosin"/>
    <property type="match status" value="1"/>
</dbReference>
<feature type="coiled-coil region" evidence="1">
    <location>
        <begin position="1637"/>
        <end position="1801"/>
    </location>
</feature>
<evidence type="ECO:0000256" key="1">
    <source>
        <dbReference type="SAM" id="Coils"/>
    </source>
</evidence>
<feature type="coiled-coil region" evidence="1">
    <location>
        <begin position="462"/>
        <end position="552"/>
    </location>
</feature>
<feature type="coiled-coil region" evidence="1">
    <location>
        <begin position="2215"/>
        <end position="2364"/>
    </location>
</feature>
<dbReference type="Proteomes" id="UP000734854">
    <property type="component" value="Unassembled WGS sequence"/>
</dbReference>
<reference evidence="3 4" key="1">
    <citation type="submission" date="2020-08" db="EMBL/GenBank/DDBJ databases">
        <title>Plant Genome Project.</title>
        <authorList>
            <person name="Zhang R.-G."/>
        </authorList>
    </citation>
    <scope>NUCLEOTIDE SEQUENCE [LARGE SCALE GENOMIC DNA]</scope>
    <source>
        <tissue evidence="3">Rhizome</tissue>
    </source>
</reference>
<gene>
    <name evidence="3" type="ORF">ZIOFF_008699</name>
</gene>
<protein>
    <submittedName>
        <fullName evidence="3">Uncharacterized protein</fullName>
    </submittedName>
</protein>
<sequence>MDKSKKSDLLAAGRKKLRQFRQKKDQKGGNKDAQSSNRGNKQDKDAHANELMNTIEPEVATSTSTVESDVLTTDTLDPSVVVSSVDFPTVNSGEVVDRRALDDGKALERVAIEPPAVEISSSALDIDKEEAKSYGMEQCNGESSEVGIPAVENRVDEAGGSSLGLALDTDVEKVEASTIEPGSVLAVSQALVGRSSLPVEIDNDTGIPVTSSEKNGDNHDTEQNEMPKDLDSSLDLDERIDKEATVLPALTEDTQEVDTSSYHENERILAQVSPGKVILIEKSLEMSFSNRTTVDENLEVPGFTQPTSDHTSSLIESAEVPFSHENDSAHGEENASAIGDSEILNEDRSIQNTIGEAIRCEGRSSETPPGEFSSSQEMGEIFKEDVCHPIFGSTDLVSSLAICPMETCVSGLEDEFETIRRHLYLANISRDFLQFQLEVEAELHEDSCKQSAAELSKLYGLLQESQEKNAVANEELAQFGSKFQDMTAAKEKLEIRLLCREQEFEALNNNFAELQNKFEVSQQEMAHQLEELAACQNSLEILQKENVKLTTRLALEIDARNAIDEEKEFLANENARIVSKLMEKNTALEKQNHHEYTSKESENFDQLAELNLYLSSSLAVHEAKLKELGYGPFKSSNISIEAMLHETEYCVRENSHDYTDSSVMGVLNDCLQEAKDILQSLEKSIEGMHLQSLSLGPDGRAGASGVSKLIRSFEEKQKPDIAEEELQMSKGGQSDNSYSAMKEQMSCLRVAIERIELEIGKVEAHRVEQSNNISILKNFQMDSQALKKKSDTLEEKIDVLVDQMSSNSCRVQNFQDRSDEIQQDAHDKMEKILSEIEQMQIKVNDELSTLRCERDTLKAVTFGAIEKLNKYTLFQISDNIDIASFFMASVDAAVELINNLQEKLIASNLESNTLHNSYNEQNKLVTALAGREQFYSSQMHKLYVSLWELIKESCESSGAPDTDLRGEEILQNLPEGFEALSMHLKKLLDERLFFLFKSNDLESMLLTKNEEIQEHFGKYNSLVKRLDDLQRVKNETDSFLLKKEVVIEEAKEKCIALIRKLEYHKLNMVLSVPHKLAVSDELTQVVDFGDNDLFRSLLQLETLIVFYIQEHEEALEVIDLSKKCLLEANVFPHIPDHHCSLQLPTLIQEDFIPRLCELQDQLDLLCMSNINFEIELQFFKEYTSRLKYALEASHSELLLKVSELELSEQRLSSVREKLSIAVAKGKGLIVQRDNLKQALLEKSTDLEKCLHELQSKEALLQEAEGKLKSYSEVDRIEALESELSYIRNSATALRDSFLLKDSVLQRIEEVLEDLDLPEQFHARDIVEKVELLSKMAVGNSSITMTDWDQKSSIGGSHSDAGFVIMDSWREDSQAIPNPGFDELKCKFEQLERNFYSLAEHNEMLEQSLVERNNLVQKWEEMLDNINMPPLLSTLEPEDKIECLGNILTEVQQERDALRLKIKDLEASSEILTVDLEESYKKLSEVSAEIVVIKSENDILSEKLNMLNSECHDLSEKVAQHNVSRDHFLREINNLNEKLTEKVQENLQLHDMENEISRLLDLVSNAVQESDHSTVPSDVSAIERLELLLRILVDKYTNLVALNSVPEDHAESVSKDAAELFSAESKFSVSISGSGDVLHNIEQELNSLRIEYDNAISNLNLMTEERNEVMEKCKFLTAEVEAISKQKISLKEELTTEIEKNKLLLSQLDVICKEKDALREQLIQEEEKFASIREKLNIAVRKGKGLVQQRDGLKEEIEKMNINITHLNSEKNQLVEALESEKEMLENRLKETEQHLANSNQTLSKLLGALDAIDIGKEYINIEAAQKLEEIGKLNLELRSSVFSAEQEAKKAKRTAELLLAELNEVQERADILHEELGKAEATLFEAYRQKDAAESARADAFRHLEEINLLHSEERKKQIDSLSELMSGIGQVKDSCSEFSGLVADWYKRDFDVLSYVEAFMGSIETGKDFKAPVDFRPDYPPHEENSIHALSKFTSHEPPEKCSITENLVFGVECVLHYLSEFNELKINTHKQFFSLAEQTSCLVKKVDSVGRKVLSQRKESESLKEEVAKLESTIMVKEAEVRAVYRNLFFIYQLCNELINDMENGHTGTAENELVFGGKFATKSGKSPSEYYWQMSIDENTPLTDEVIRSLADRLFFTVKSARNNETSEWKATIVDLQRELQEKDAQTSGITAELVSQIRDAEAVARRSTTELESAKTTIYSLEKQVEKMVNDKKSLELRVSELSSLETSLDELNGRIKSLNDALTGKDQEIETLMEALDEEEVQVEGLENRNKELQSMVEEKTTTLEKLEASHEKSLAKLSTTVNKFDELYNLSENLVAEVENLQSQLQNRESDISFLRQEVTRCTNELLASQESNKKHLSEVKELLKWLNMTISRFGLTDFHMNGDENQIHAFTNILDKSITSIMAELDDLRVKVSQQTRRALTGPSEVEQMVQKTEPASAGVVTHVRTGRKFNNDQIAIAIDVEKGENVIDDEDDDKGYYSLFVNLSKTKLHFFFYIQAHGFKSLTMSRFVPRVSRPIADKIDGIWVSGDRLLMRQPTLRIGVLLYWIALHALLASLI</sequence>
<organism evidence="3 4">
    <name type="scientific">Zingiber officinale</name>
    <name type="common">Ginger</name>
    <name type="synonym">Amomum zingiber</name>
    <dbReference type="NCBI Taxonomy" id="94328"/>
    <lineage>
        <taxon>Eukaryota</taxon>
        <taxon>Viridiplantae</taxon>
        <taxon>Streptophyta</taxon>
        <taxon>Embryophyta</taxon>
        <taxon>Tracheophyta</taxon>
        <taxon>Spermatophyta</taxon>
        <taxon>Magnoliopsida</taxon>
        <taxon>Liliopsida</taxon>
        <taxon>Zingiberales</taxon>
        <taxon>Zingiberaceae</taxon>
        <taxon>Zingiber</taxon>
    </lineage>
</organism>
<evidence type="ECO:0000313" key="3">
    <source>
        <dbReference type="EMBL" id="KAG6534796.1"/>
    </source>
</evidence>
<dbReference type="Gene3D" id="1.10.287.1490">
    <property type="match status" value="1"/>
</dbReference>
<evidence type="ECO:0000313" key="4">
    <source>
        <dbReference type="Proteomes" id="UP000734854"/>
    </source>
</evidence>
<dbReference type="PANTHER" id="PTHR43939">
    <property type="entry name" value="COILED-COIL DOMAIN-CONTAINING PROTEIN 158"/>
    <property type="match status" value="1"/>
</dbReference>
<name>A0A8J5IGR3_ZINOF</name>
<evidence type="ECO:0000256" key="2">
    <source>
        <dbReference type="SAM" id="MobiDB-lite"/>
    </source>
</evidence>